<dbReference type="EMBL" id="ADVG01000002">
    <property type="protein sequence ID" value="EFH86422.1"/>
    <property type="molecule type" value="Genomic_DNA"/>
</dbReference>
<organism evidence="1 2">
    <name type="scientific">Ktedonobacter racemifer DSM 44963</name>
    <dbReference type="NCBI Taxonomy" id="485913"/>
    <lineage>
        <taxon>Bacteria</taxon>
        <taxon>Bacillati</taxon>
        <taxon>Chloroflexota</taxon>
        <taxon>Ktedonobacteria</taxon>
        <taxon>Ktedonobacterales</taxon>
        <taxon>Ktedonobacteraceae</taxon>
        <taxon>Ktedonobacter</taxon>
    </lineage>
</organism>
<reference evidence="1 2" key="1">
    <citation type="journal article" date="2011" name="Stand. Genomic Sci.">
        <title>Non-contiguous finished genome sequence and contextual data of the filamentous soil bacterium Ktedonobacter racemifer type strain (SOSP1-21).</title>
        <authorList>
            <person name="Chang Y.J."/>
            <person name="Land M."/>
            <person name="Hauser L."/>
            <person name="Chertkov O."/>
            <person name="Del Rio T.G."/>
            <person name="Nolan M."/>
            <person name="Copeland A."/>
            <person name="Tice H."/>
            <person name="Cheng J.F."/>
            <person name="Lucas S."/>
            <person name="Han C."/>
            <person name="Goodwin L."/>
            <person name="Pitluck S."/>
            <person name="Ivanova N."/>
            <person name="Ovchinikova G."/>
            <person name="Pati A."/>
            <person name="Chen A."/>
            <person name="Palaniappan K."/>
            <person name="Mavromatis K."/>
            <person name="Liolios K."/>
            <person name="Brettin T."/>
            <person name="Fiebig A."/>
            <person name="Rohde M."/>
            <person name="Abt B."/>
            <person name="Goker M."/>
            <person name="Detter J.C."/>
            <person name="Woyke T."/>
            <person name="Bristow J."/>
            <person name="Eisen J.A."/>
            <person name="Markowitz V."/>
            <person name="Hugenholtz P."/>
            <person name="Kyrpides N.C."/>
            <person name="Klenk H.P."/>
            <person name="Lapidus A."/>
        </authorList>
    </citation>
    <scope>NUCLEOTIDE SEQUENCE [LARGE SCALE GENOMIC DNA]</scope>
    <source>
        <strain evidence="2">DSM 44963</strain>
    </source>
</reference>
<sequence length="192" mass="22688">MLKRRYCQYTLEDTQRAIQHQQRQLGVRILPGSASSNGRRIRIYSEKHRRELWVVILARSSDWYKFCLNTYNSGMEAAVVGTHDSCLSVPVLAMDSLEWYEPYKTRFEQSLPPAKDFHLPDKPDKFDRLRRGHYGHCVFVGALIVGRKEAVERFMKLPERTRFDLEAEVKRLRHRRPGRPLKLWDSEEKGEV</sequence>
<evidence type="ECO:0000313" key="1">
    <source>
        <dbReference type="EMBL" id="EFH86422.1"/>
    </source>
</evidence>
<name>D6TKX2_KTERA</name>
<dbReference type="Proteomes" id="UP000004508">
    <property type="component" value="Unassembled WGS sequence"/>
</dbReference>
<dbReference type="AlphaFoldDB" id="D6TKX2"/>
<accession>D6TKX2</accession>
<protein>
    <submittedName>
        <fullName evidence="1">Uncharacterized protein</fullName>
    </submittedName>
</protein>
<proteinExistence type="predicted"/>
<evidence type="ECO:0000313" key="2">
    <source>
        <dbReference type="Proteomes" id="UP000004508"/>
    </source>
</evidence>
<dbReference type="RefSeq" id="WP_007910720.1">
    <property type="nucleotide sequence ID" value="NZ_ADVG01000002.1"/>
</dbReference>
<keyword evidence="2" id="KW-1185">Reference proteome</keyword>
<dbReference type="InParanoid" id="D6TKX2"/>
<dbReference type="STRING" id="485913.Krac_7720"/>
<dbReference type="OrthoDB" id="159067at2"/>
<comment type="caution">
    <text evidence="1">The sequence shown here is derived from an EMBL/GenBank/DDBJ whole genome shotgun (WGS) entry which is preliminary data.</text>
</comment>
<gene>
    <name evidence="1" type="ORF">Krac_7720</name>
</gene>